<evidence type="ECO:0000256" key="1">
    <source>
        <dbReference type="SAM" id="SignalP"/>
    </source>
</evidence>
<dbReference type="RefSeq" id="WP_160906606.1">
    <property type="nucleotide sequence ID" value="NZ_WVHS01000002.1"/>
</dbReference>
<gene>
    <name evidence="2" type="ORF">GS398_09945</name>
</gene>
<feature type="signal peptide" evidence="1">
    <location>
        <begin position="1"/>
        <end position="19"/>
    </location>
</feature>
<feature type="chain" id="PRO_5029704373" description="T9SS C-terminal target domain-containing protein" evidence="1">
    <location>
        <begin position="20"/>
        <end position="614"/>
    </location>
</feature>
<evidence type="ECO:0000313" key="2">
    <source>
        <dbReference type="EMBL" id="MXV15626.1"/>
    </source>
</evidence>
<accession>A0A7K1XYK1</accession>
<comment type="caution">
    <text evidence="2">The sequence shown here is derived from an EMBL/GenBank/DDBJ whole genome shotgun (WGS) entry which is preliminary data.</text>
</comment>
<sequence>MKKVFFSAIAVFAAHLCCAQTNLQLPSVLPPAPNAAELGKVARVPVSLTTGSMATSIPMVSLNAGTIKTDISVSYNAGGIKVDQVASRAGMGWVLNAGGMVNRTVYDNADERSTWRAAPPGVDLSTSFDTAATNFLTDAALSLDLYDTQPDVFSFNFNGYSGRFFLDPADRTKVIFLEHSNLKVATNFHYVSDSTWTLRITDAEGRKYFFGGNTATESSRSGSAGTDCGKHYSIPIENAWYLKRIEDLQGNYMTFTYRKHSFEYWPSFSQNSVATPDYTAVRAMIDPLSSPPSVPAADLTSNTVCASTIYNNGVFLQKIVSSNGSEVRFWYGSRPDVPGDSLVTAVKLYAPGSVVPVRNYGLEYTTSSPIGSYYTAIAGETMLNYRPFLVRVSEYPVSGSEVKNHYFAYNRVNDLPPRLAFAQDEYGFFNGQNNINFLPAPGVDSLANYFPNSTANRSTNPSLAGVGMLSRIIYPTGGQDSVVYESNDVYTSYTQPAPKSTITHHVTGTGNRGLVEMDSAMVITAAQKVSVVFSCTYNTGVDDGIHQVSTYSIFAYGAGTPVYTRQLHPGDAASFKVDLDPGTYTVQLSSNGVAAQGFAATDIPSGRIRSSTTT</sequence>
<keyword evidence="1" id="KW-0732">Signal</keyword>
<evidence type="ECO:0008006" key="4">
    <source>
        <dbReference type="Google" id="ProtNLM"/>
    </source>
</evidence>
<reference evidence="2 3" key="1">
    <citation type="submission" date="2019-11" db="EMBL/GenBank/DDBJ databases">
        <title>Pedobacter sp. HMF7056 Genome sequencing and assembly.</title>
        <authorList>
            <person name="Kang H."/>
            <person name="Kim H."/>
            <person name="Joh K."/>
        </authorList>
    </citation>
    <scope>NUCLEOTIDE SEQUENCE [LARGE SCALE GENOMIC DNA]</scope>
    <source>
        <strain evidence="2 3">HMF7056</strain>
    </source>
</reference>
<dbReference type="Proteomes" id="UP000451233">
    <property type="component" value="Unassembled WGS sequence"/>
</dbReference>
<dbReference type="AlphaFoldDB" id="A0A7K1XYK1"/>
<protein>
    <recommendedName>
        <fullName evidence="4">T9SS C-terminal target domain-containing protein</fullName>
    </recommendedName>
</protein>
<keyword evidence="3" id="KW-1185">Reference proteome</keyword>
<organism evidence="2 3">
    <name type="scientific">Hufsiella ginkgonis</name>
    <dbReference type="NCBI Taxonomy" id="2695274"/>
    <lineage>
        <taxon>Bacteria</taxon>
        <taxon>Pseudomonadati</taxon>
        <taxon>Bacteroidota</taxon>
        <taxon>Sphingobacteriia</taxon>
        <taxon>Sphingobacteriales</taxon>
        <taxon>Sphingobacteriaceae</taxon>
        <taxon>Hufsiella</taxon>
    </lineage>
</organism>
<evidence type="ECO:0000313" key="3">
    <source>
        <dbReference type="Proteomes" id="UP000451233"/>
    </source>
</evidence>
<dbReference type="EMBL" id="WVHS01000002">
    <property type="protein sequence ID" value="MXV15626.1"/>
    <property type="molecule type" value="Genomic_DNA"/>
</dbReference>
<proteinExistence type="predicted"/>
<name>A0A7K1XYK1_9SPHI</name>